<evidence type="ECO:0000256" key="3">
    <source>
        <dbReference type="ARBA" id="ARBA00022840"/>
    </source>
</evidence>
<evidence type="ECO:0000256" key="2">
    <source>
        <dbReference type="ARBA" id="ARBA00022741"/>
    </source>
</evidence>
<evidence type="ECO:0000313" key="7">
    <source>
        <dbReference type="Proteomes" id="UP000029228"/>
    </source>
</evidence>
<name>A0A090S1Q9_9VIBR</name>
<dbReference type="GO" id="GO:0042626">
    <property type="term" value="F:ATPase-coupled transmembrane transporter activity"/>
    <property type="evidence" value="ECO:0007669"/>
    <property type="project" value="TreeGrafter"/>
</dbReference>
<dbReference type="CDD" id="cd00267">
    <property type="entry name" value="ABC_ATPase"/>
    <property type="match status" value="1"/>
</dbReference>
<feature type="domain" description="ABC transporter" evidence="5">
    <location>
        <begin position="1"/>
        <end position="229"/>
    </location>
</feature>
<dbReference type="InterPro" id="IPR027417">
    <property type="entry name" value="P-loop_NTPase"/>
</dbReference>
<dbReference type="GO" id="GO:0043190">
    <property type="term" value="C:ATP-binding cassette (ABC) transporter complex"/>
    <property type="evidence" value="ECO:0007669"/>
    <property type="project" value="TreeGrafter"/>
</dbReference>
<dbReference type="PANTHER" id="PTHR43553:SF3">
    <property type="entry name" value="ABC TRANSPORTER ATP-BINDING PROTEIN MODF"/>
    <property type="match status" value="1"/>
</dbReference>
<dbReference type="SUPFAM" id="SSF52540">
    <property type="entry name" value="P-loop containing nucleoside triphosphate hydrolases"/>
    <property type="match status" value="2"/>
</dbReference>
<feature type="compositionally biased region" description="Basic and acidic residues" evidence="4">
    <location>
        <begin position="493"/>
        <end position="513"/>
    </location>
</feature>
<dbReference type="InterPro" id="IPR003593">
    <property type="entry name" value="AAA+_ATPase"/>
</dbReference>
<dbReference type="PANTHER" id="PTHR43553">
    <property type="entry name" value="HEAVY METAL TRANSPORTER"/>
    <property type="match status" value="1"/>
</dbReference>
<reference evidence="6 7" key="2">
    <citation type="submission" date="2014-09" db="EMBL/GenBank/DDBJ databases">
        <authorList>
            <consortium name="NBRP consortium"/>
            <person name="Sawabe T."/>
            <person name="Meirelles P."/>
            <person name="Nakanishi M."/>
            <person name="Sayaka M."/>
            <person name="Hattori M."/>
            <person name="Ohkuma M."/>
        </authorList>
    </citation>
    <scope>NUCLEOTIDE SEQUENCE [LARGE SCALE GENOMIC DNA]</scope>
    <source>
        <strain evidence="7">JCM19235</strain>
    </source>
</reference>
<dbReference type="GO" id="GO:0016887">
    <property type="term" value="F:ATP hydrolysis activity"/>
    <property type="evidence" value="ECO:0007669"/>
    <property type="project" value="InterPro"/>
</dbReference>
<dbReference type="SMART" id="SM00382">
    <property type="entry name" value="AAA"/>
    <property type="match status" value="2"/>
</dbReference>
<dbReference type="Proteomes" id="UP000029228">
    <property type="component" value="Unassembled WGS sequence"/>
</dbReference>
<dbReference type="AlphaFoldDB" id="A0A090S1Q9"/>
<dbReference type="Pfam" id="PF00005">
    <property type="entry name" value="ABC_tran"/>
    <property type="match status" value="2"/>
</dbReference>
<evidence type="ECO:0000256" key="4">
    <source>
        <dbReference type="SAM" id="MobiDB-lite"/>
    </source>
</evidence>
<proteinExistence type="predicted"/>
<dbReference type="GO" id="GO:0005524">
    <property type="term" value="F:ATP binding"/>
    <property type="evidence" value="ECO:0007669"/>
    <property type="project" value="UniProtKB-KW"/>
</dbReference>
<organism evidence="6 7">
    <name type="scientific">Vibrio maritimus</name>
    <dbReference type="NCBI Taxonomy" id="990268"/>
    <lineage>
        <taxon>Bacteria</taxon>
        <taxon>Pseudomonadati</taxon>
        <taxon>Pseudomonadota</taxon>
        <taxon>Gammaproteobacteria</taxon>
        <taxon>Vibrionales</taxon>
        <taxon>Vibrionaceae</taxon>
        <taxon>Vibrio</taxon>
    </lineage>
</organism>
<dbReference type="STRING" id="990268.JCM19235_4953"/>
<dbReference type="EMBL" id="BBMR01000008">
    <property type="protein sequence ID" value="GAL21471.1"/>
    <property type="molecule type" value="Genomic_DNA"/>
</dbReference>
<dbReference type="FunFam" id="3.40.50.300:FF:000866">
    <property type="entry name" value="Molybdate ABC transporter ATP-binding protein ModF"/>
    <property type="match status" value="1"/>
</dbReference>
<keyword evidence="2" id="KW-0547">Nucleotide-binding</keyword>
<protein>
    <submittedName>
        <fullName evidence="6">Putative molybdenum transport ATP-binding protein modF</fullName>
    </submittedName>
</protein>
<gene>
    <name evidence="6" type="ORF">JCM19235_4953</name>
</gene>
<dbReference type="OrthoDB" id="9805029at2"/>
<sequence>MDITFDHVSLNHPLSLSIPDWTIRSGEHWAVFETHGNVGSLLGDLLCNELTPDSGTVCQPHTRIAQVSLAEQQRLLELENANDDTDFLDRIDYGRTVYQLVSEFSDNPEVIEQLIQELDLLHLKDRGFKQLSTGETRRVMLARALACAPKVLILDEPFVGLDKLHRKMLADYLRDLSLHVQLVVITSREDEVPTWMSHVAMFENGELKEQLSYNQWREHPIISQLLAQSSQQSEQWLALIRKHQHSAKFADPLVKITDGNVEYVDQKIFSGVNWQINNGDHWQVRGPNGCGKSTLLGMIFGDHPQCYSNDIEIYGIKRGSGETIWDIKQHTGMVSSSLHLQYRVNCSARDVLLSGFFDSIGLYDQPSQKQIEAANEWLTLLHMSELRDTSFKSLEYSQQRLLLIARAIIKQPTILILDEPYQGLDFLGRKLVMNALELIAKENLSQLLYVSHYVEDELSSIQHFVDFVPAEGQEEGYKVAISTPIQQTTSDNKMNDKAGAEDNVKTKSLCREE</sequence>
<evidence type="ECO:0000313" key="6">
    <source>
        <dbReference type="EMBL" id="GAL21471.1"/>
    </source>
</evidence>
<dbReference type="PROSITE" id="PS50893">
    <property type="entry name" value="ABC_TRANSPORTER_2"/>
    <property type="match status" value="2"/>
</dbReference>
<feature type="region of interest" description="Disordered" evidence="4">
    <location>
        <begin position="488"/>
        <end position="513"/>
    </location>
</feature>
<comment type="caution">
    <text evidence="6">The sequence shown here is derived from an EMBL/GenBank/DDBJ whole genome shotgun (WGS) entry which is preliminary data.</text>
</comment>
<accession>A0A090S1Q9</accession>
<dbReference type="NCBIfam" id="NF008186">
    <property type="entry name" value="PRK10938.1"/>
    <property type="match status" value="1"/>
</dbReference>
<keyword evidence="1" id="KW-0813">Transport</keyword>
<evidence type="ECO:0000259" key="5">
    <source>
        <dbReference type="PROSITE" id="PS50893"/>
    </source>
</evidence>
<feature type="domain" description="ABC transporter" evidence="5">
    <location>
        <begin position="254"/>
        <end position="494"/>
    </location>
</feature>
<dbReference type="InterPro" id="IPR050095">
    <property type="entry name" value="ECF_ABC_transporter_ATP-bd"/>
</dbReference>
<evidence type="ECO:0000256" key="1">
    <source>
        <dbReference type="ARBA" id="ARBA00022448"/>
    </source>
</evidence>
<reference evidence="6 7" key="1">
    <citation type="submission" date="2014-09" db="EMBL/GenBank/DDBJ databases">
        <title>Vibrio maritimus JCM 19235. (C45) whole genome shotgun sequence.</title>
        <authorList>
            <person name="Sawabe T."/>
            <person name="Meirelles P."/>
            <person name="Nakanishi M."/>
            <person name="Sayaka M."/>
            <person name="Hattori M."/>
            <person name="Ohkuma M."/>
        </authorList>
    </citation>
    <scope>NUCLEOTIDE SEQUENCE [LARGE SCALE GENOMIC DNA]</scope>
    <source>
        <strain evidence="7">JCM19235</strain>
    </source>
</reference>
<keyword evidence="3 6" id="KW-0067">ATP-binding</keyword>
<keyword evidence="7" id="KW-1185">Reference proteome</keyword>
<dbReference type="InterPro" id="IPR003439">
    <property type="entry name" value="ABC_transporter-like_ATP-bd"/>
</dbReference>
<dbReference type="Gene3D" id="3.40.50.300">
    <property type="entry name" value="P-loop containing nucleotide triphosphate hydrolases"/>
    <property type="match status" value="2"/>
</dbReference>